<dbReference type="Pfam" id="PF01145">
    <property type="entry name" value="Band_7"/>
    <property type="match status" value="1"/>
</dbReference>
<keyword evidence="3" id="KW-0378">Hydrolase</keyword>
<dbReference type="KEGG" id="samy:DB32_008268"/>
<evidence type="ECO:0000256" key="1">
    <source>
        <dbReference type="ARBA" id="ARBA00004167"/>
    </source>
</evidence>
<dbReference type="InterPro" id="IPR001107">
    <property type="entry name" value="Band_7"/>
</dbReference>
<dbReference type="CDD" id="cd03401">
    <property type="entry name" value="SPFH_prohibitin"/>
    <property type="match status" value="1"/>
</dbReference>
<protein>
    <submittedName>
        <fullName evidence="3">Membrane protease</fullName>
    </submittedName>
</protein>
<dbReference type="InterPro" id="IPR036013">
    <property type="entry name" value="Band_7/SPFH_dom_sf"/>
</dbReference>
<accession>A0A0F6SHV8</accession>
<comment type="subcellular location">
    <subcellularLocation>
        <location evidence="1">Membrane</location>
        <topology evidence="1">Single-pass membrane protein</topology>
    </subcellularLocation>
</comment>
<proteinExistence type="predicted"/>
<name>A0A0F6SHV8_9BACT</name>
<keyword evidence="3" id="KW-0645">Protease</keyword>
<reference evidence="3 4" key="1">
    <citation type="submission" date="2015-03" db="EMBL/GenBank/DDBJ databases">
        <title>Genome assembly of Sandaracinus amylolyticus DSM 53668.</title>
        <authorList>
            <person name="Sharma G."/>
            <person name="Subramanian S."/>
        </authorList>
    </citation>
    <scope>NUCLEOTIDE SEQUENCE [LARGE SCALE GENOMIC DNA]</scope>
    <source>
        <strain evidence="3 4">DSM 53668</strain>
    </source>
</reference>
<dbReference type="Proteomes" id="UP000034883">
    <property type="component" value="Chromosome"/>
</dbReference>
<dbReference type="GO" id="GO:0008233">
    <property type="term" value="F:peptidase activity"/>
    <property type="evidence" value="ECO:0007669"/>
    <property type="project" value="UniProtKB-KW"/>
</dbReference>
<dbReference type="GO" id="GO:0016020">
    <property type="term" value="C:membrane"/>
    <property type="evidence" value="ECO:0007669"/>
    <property type="project" value="UniProtKB-SubCell"/>
</dbReference>
<dbReference type="PANTHER" id="PTHR23222:SF0">
    <property type="entry name" value="PROHIBITIN 1"/>
    <property type="match status" value="1"/>
</dbReference>
<feature type="domain" description="Band 7" evidence="2">
    <location>
        <begin position="15"/>
        <end position="197"/>
    </location>
</feature>
<dbReference type="EMBL" id="CP011125">
    <property type="protein sequence ID" value="AKF11119.1"/>
    <property type="molecule type" value="Genomic_DNA"/>
</dbReference>
<evidence type="ECO:0000313" key="4">
    <source>
        <dbReference type="Proteomes" id="UP000034883"/>
    </source>
</evidence>
<dbReference type="STRING" id="927083.DB32_008268"/>
<organism evidence="3 4">
    <name type="scientific">Sandaracinus amylolyticus</name>
    <dbReference type="NCBI Taxonomy" id="927083"/>
    <lineage>
        <taxon>Bacteria</taxon>
        <taxon>Pseudomonadati</taxon>
        <taxon>Myxococcota</taxon>
        <taxon>Polyangia</taxon>
        <taxon>Polyangiales</taxon>
        <taxon>Sandaracinaceae</taxon>
        <taxon>Sandaracinus</taxon>
    </lineage>
</organism>
<dbReference type="PROSITE" id="PS51257">
    <property type="entry name" value="PROKAR_LIPOPROTEIN"/>
    <property type="match status" value="1"/>
</dbReference>
<dbReference type="OrthoDB" id="7057712at2"/>
<dbReference type="SMART" id="SM00244">
    <property type="entry name" value="PHB"/>
    <property type="match status" value="1"/>
</dbReference>
<dbReference type="GO" id="GO:0006508">
    <property type="term" value="P:proteolysis"/>
    <property type="evidence" value="ECO:0007669"/>
    <property type="project" value="UniProtKB-KW"/>
</dbReference>
<evidence type="ECO:0000259" key="2">
    <source>
        <dbReference type="SMART" id="SM00244"/>
    </source>
</evidence>
<dbReference type="Gene3D" id="3.30.479.30">
    <property type="entry name" value="Band 7 domain"/>
    <property type="match status" value="1"/>
</dbReference>
<dbReference type="PANTHER" id="PTHR23222">
    <property type="entry name" value="PROHIBITIN"/>
    <property type="match status" value="1"/>
</dbReference>
<evidence type="ECO:0000313" key="3">
    <source>
        <dbReference type="EMBL" id="AKF11119.1"/>
    </source>
</evidence>
<dbReference type="RefSeq" id="WP_053238018.1">
    <property type="nucleotide sequence ID" value="NZ_CP011125.1"/>
</dbReference>
<dbReference type="AlphaFoldDB" id="A0A0F6SHV8"/>
<keyword evidence="4" id="KW-1185">Reference proteome</keyword>
<sequence length="291" mass="31316">MIRGAGLALVLVVLAGCNSTVPPGHVGVAANWGRVEPWTYPEGFHFISPFTDVSPLSIQNQTYQMGESGEATTPHDADVDALTRDQLSVSLGVSVQFHLNPGAAVPVYRLLGEQYATSVIHPIVRTAVRDAAAGFTAIELVDDRTTFQTRMEALVHGGIRSLLRSRGIREDAILIDNVLLLNIDLPDTLDEAIADVQRQRQATAQRQQALMTAEAEAARLRTEAEGQAAAQLIRARAEAEANRTIAQSLTPPVLRLREIEATRALLENPGSRVMVVPAGQPISLLTGVPTE</sequence>
<gene>
    <name evidence="3" type="ORF">DB32_008268</name>
</gene>
<dbReference type="SUPFAM" id="SSF117892">
    <property type="entry name" value="Band 7/SPFH domain"/>
    <property type="match status" value="1"/>
</dbReference>
<dbReference type="InterPro" id="IPR000163">
    <property type="entry name" value="Prohibitin"/>
</dbReference>